<comment type="similarity">
    <text evidence="1">Belongs to the DprA/Smf family.</text>
</comment>
<dbReference type="Gene3D" id="3.40.50.450">
    <property type="match status" value="1"/>
</dbReference>
<dbReference type="eggNOG" id="COG0758">
    <property type="taxonomic scope" value="Bacteria"/>
</dbReference>
<dbReference type="PATRIC" id="fig|909613.9.peg.1980"/>
<dbReference type="STRING" id="909613.UO65_1966"/>
<name>W7J9D9_9PSEU</name>
<dbReference type="GO" id="GO:0009294">
    <property type="term" value="P:DNA-mediated transformation"/>
    <property type="evidence" value="ECO:0007669"/>
    <property type="project" value="InterPro"/>
</dbReference>
<dbReference type="RefSeq" id="WP_035280822.1">
    <property type="nucleotide sequence ID" value="NZ_AYXG01000074.1"/>
</dbReference>
<proteinExistence type="inferred from homology"/>
<dbReference type="SUPFAM" id="SSF102405">
    <property type="entry name" value="MCP/YpsA-like"/>
    <property type="match status" value="1"/>
</dbReference>
<evidence type="ECO:0000256" key="1">
    <source>
        <dbReference type="ARBA" id="ARBA00006525"/>
    </source>
</evidence>
<evidence type="ECO:0000259" key="2">
    <source>
        <dbReference type="Pfam" id="PF02481"/>
    </source>
</evidence>
<protein>
    <submittedName>
        <fullName evidence="3">Rossmann fold nucleotide-binding protein Smf</fullName>
    </submittedName>
</protein>
<comment type="caution">
    <text evidence="3">The sequence shown here is derived from an EMBL/GenBank/DDBJ whole genome shotgun (WGS) entry which is preliminary data.</text>
</comment>
<feature type="domain" description="Smf/DprA SLOG" evidence="2">
    <location>
        <begin position="75"/>
        <end position="296"/>
    </location>
</feature>
<dbReference type="PANTHER" id="PTHR43022:SF1">
    <property type="entry name" value="PROTEIN SMF"/>
    <property type="match status" value="1"/>
</dbReference>
<keyword evidence="4" id="KW-1185">Reference proteome</keyword>
<dbReference type="InterPro" id="IPR057666">
    <property type="entry name" value="DrpA_SLOG"/>
</dbReference>
<gene>
    <name evidence="3" type="ORF">UO65_1966</name>
</gene>
<organism evidence="3 4">
    <name type="scientific">Actinokineospora spheciospongiae</name>
    <dbReference type="NCBI Taxonomy" id="909613"/>
    <lineage>
        <taxon>Bacteria</taxon>
        <taxon>Bacillati</taxon>
        <taxon>Actinomycetota</taxon>
        <taxon>Actinomycetes</taxon>
        <taxon>Pseudonocardiales</taxon>
        <taxon>Pseudonocardiaceae</taxon>
        <taxon>Actinokineospora</taxon>
    </lineage>
</organism>
<evidence type="ECO:0000313" key="3">
    <source>
        <dbReference type="EMBL" id="EWC62614.1"/>
    </source>
</evidence>
<dbReference type="InterPro" id="IPR003488">
    <property type="entry name" value="DprA"/>
</dbReference>
<evidence type="ECO:0000313" key="4">
    <source>
        <dbReference type="Proteomes" id="UP000019277"/>
    </source>
</evidence>
<dbReference type="NCBIfam" id="TIGR00732">
    <property type="entry name" value="dprA"/>
    <property type="match status" value="1"/>
</dbReference>
<dbReference type="Pfam" id="PF02481">
    <property type="entry name" value="DNA_processg_A"/>
    <property type="match status" value="1"/>
</dbReference>
<dbReference type="EMBL" id="AYXG01000074">
    <property type="protein sequence ID" value="EWC62614.1"/>
    <property type="molecule type" value="Genomic_DNA"/>
</dbReference>
<reference evidence="3 4" key="1">
    <citation type="journal article" date="2014" name="Genome Announc.">
        <title>Draft Genome Sequence of the Antitrypanosomally Active Sponge-Associated Bacterium Actinokineospora sp. Strain EG49.</title>
        <authorList>
            <person name="Harjes J."/>
            <person name="Ryu T."/>
            <person name="Abdelmohsen U.R."/>
            <person name="Moitinho-Silva L."/>
            <person name="Horn H."/>
            <person name="Ravasi T."/>
            <person name="Hentschel U."/>
        </authorList>
    </citation>
    <scope>NUCLEOTIDE SEQUENCE [LARGE SCALE GENOMIC DNA]</scope>
    <source>
        <strain evidence="3 4">EG49</strain>
    </source>
</reference>
<accession>W7J9D9</accession>
<dbReference type="OrthoDB" id="9785707at2"/>
<sequence length="375" mass="38561">MDDIRLARAFLLRVAEPPAGALGGFVDSVGPVAAAAAIRAGEVPDGVREETVARKDFEQAEADLVAARHCGARLVVPEDDEWPGWPLLALANALRGGKRWAAPPVALWVRGPARLDEALHRAVAVVGARSATSYGEHVATEFGHGLAGAGITVVSGAAFGIDGAAHRGALHAGGTTVAVLACGVDRFYPAGHSAMLGRIAATGAVLSEYPPGTPPAKHRFLVRNRLIAALASGTVVVEAGIRSGARNTASSTAQLGKPLVAVPGPVTSAMSLGCHDLLRAGTATLASTLDEVMEAVGQIGDLAPRPESPTRPTDGLGDQALRVHEALDPRRFREAEVVSAGAGVPLERVRALLTELELLGLAASGEEGWRRCARG</sequence>
<dbReference type="Proteomes" id="UP000019277">
    <property type="component" value="Unassembled WGS sequence"/>
</dbReference>
<dbReference type="AlphaFoldDB" id="W7J9D9"/>
<dbReference type="PANTHER" id="PTHR43022">
    <property type="entry name" value="PROTEIN SMF"/>
    <property type="match status" value="1"/>
</dbReference>